<evidence type="ECO:0000259" key="9">
    <source>
        <dbReference type="SMART" id="SM00460"/>
    </source>
</evidence>
<dbReference type="EC" id="2.3.2.13" evidence="6"/>
<feature type="binding site" evidence="8">
    <location>
        <position position="388"/>
    </location>
    <ligand>
        <name>Ca(2+)</name>
        <dbReference type="ChEBI" id="CHEBI:29108"/>
    </ligand>
</feature>
<dbReference type="InterPro" id="IPR008958">
    <property type="entry name" value="Transglutaminase_C"/>
</dbReference>
<evidence type="ECO:0000256" key="1">
    <source>
        <dbReference type="ARBA" id="ARBA00005968"/>
    </source>
</evidence>
<dbReference type="InterPro" id="IPR036238">
    <property type="entry name" value="Transglutaminase_C_sf"/>
</dbReference>
<feature type="active site" evidence="7">
    <location>
        <position position="264"/>
    </location>
</feature>
<dbReference type="Pfam" id="PF01841">
    <property type="entry name" value="Transglut_core"/>
    <property type="match status" value="1"/>
</dbReference>
<dbReference type="PANTHER" id="PTHR11590:SF70">
    <property type="entry name" value="PROTEIN-GLUTAMINE GAMMA-GLUTAMYLTRANSFERASE 4"/>
    <property type="match status" value="1"/>
</dbReference>
<protein>
    <recommendedName>
        <fullName evidence="6">protein-glutamine gamma-glutamyltransferase</fullName>
        <ecNumber evidence="6">2.3.2.13</ecNumber>
    </recommendedName>
</protein>
<sequence>MALKTIKVDFLKTENAIQHNTKDYDNPNLILRRGQEFNIKITFDRELSPNDKVTLQFTTGSIALPSNGTLVLIDVGPAIQANQWSATIRLSNNKECMVAVSSPANAIVGKYMLSIITGKGIVYQQADCTIYFLCNPWCKDDTVYMPSEDGRKEYVLKDTGYIYVGIATKINAKPWNFGQYEADVLDCCMSLLDHGRLKPEHRRDPVTLSRKLSALVNSNDDRGVLIGNWSGNYSGGFSPTIWTGSSVILQKYYKSKRSVMYGQCWVFSGVLTTVLRCLGIAARSVTNFNSAHDTEENLKVDVYLNEKGELLDDLSTDSVWNFHVWNDAWMKRPDLPNGYDGWQAVDATPQEPSQGVYQCGPCSLTAIKNGEVYLPYDGKFVFSEVNADKIYWLVKDKQGAEPPIQIRQEKSCIGECISTKAMNMNTREDITGQYKYPEGSQEERDTFQKACSFLKSRACLVFSATPPHPPAGTKLQILGDKDLIPGNPLSFTVSIENETNETKSIDVSIGCQLQAYTGKVIDGVASIKQTVQVLGKQAASIPVTVAPEHYMKSVILVEDEAIFRINAITENKETQEKTSRSMVIAFIYPPIKVEMPETAKINEDFTCTFTFKNTLSIQLDKCQLHVEGLSMFKLETFDEGDIKPGGIFRSKIICAPRRPGERKIVAKLISSQIKGISVEKTITIIN</sequence>
<feature type="domain" description="Transglutaminase-like" evidence="9">
    <location>
        <begin position="256"/>
        <end position="349"/>
    </location>
</feature>
<dbReference type="Proteomes" id="UP000186698">
    <property type="component" value="Chromosome 6L"/>
</dbReference>
<dbReference type="InterPro" id="IPR002931">
    <property type="entry name" value="Transglutaminase-like"/>
</dbReference>
<dbReference type="GO" id="GO:0003810">
    <property type="term" value="F:protein-glutamine gamma-glutamyltransferase activity"/>
    <property type="evidence" value="ECO:0000318"/>
    <property type="project" value="GO_Central"/>
</dbReference>
<dbReference type="InterPro" id="IPR050779">
    <property type="entry name" value="Transglutaminase"/>
</dbReference>
<dbReference type="InterPro" id="IPR014756">
    <property type="entry name" value="Ig_E-set"/>
</dbReference>
<dbReference type="OrthoDB" id="437511at2759"/>
<gene>
    <name evidence="11 12" type="primary">tgm4.L</name>
</gene>
<evidence type="ECO:0000313" key="11">
    <source>
        <dbReference type="RefSeq" id="XP_041422004.1"/>
    </source>
</evidence>
<dbReference type="SUPFAM" id="SSF54001">
    <property type="entry name" value="Cysteine proteinases"/>
    <property type="match status" value="1"/>
</dbReference>
<dbReference type="GeneID" id="108718500"/>
<evidence type="ECO:0000256" key="3">
    <source>
        <dbReference type="ARBA" id="ARBA00022723"/>
    </source>
</evidence>
<feature type="active site" evidence="7">
    <location>
        <position position="346"/>
    </location>
</feature>
<dbReference type="AlphaFoldDB" id="A0A1L8FWK6"/>
<dbReference type="PROSITE" id="PS00547">
    <property type="entry name" value="TRANSGLUTAMINASES"/>
    <property type="match status" value="1"/>
</dbReference>
<dbReference type="FunFam" id="2.60.40.10:FF:000090">
    <property type="entry name" value="Protein-glutamine gamma-glutamyltransferase 2"/>
    <property type="match status" value="1"/>
</dbReference>
<dbReference type="CTD" id="108718500"/>
<dbReference type="PaxDb" id="8355-A0A1L8FWK6"/>
<dbReference type="SUPFAM" id="SSF81296">
    <property type="entry name" value="E set domains"/>
    <property type="match status" value="1"/>
</dbReference>
<dbReference type="RefSeq" id="XP_041422004.1">
    <property type="nucleotide sequence ID" value="XM_041566070.1"/>
</dbReference>
<dbReference type="PANTHER" id="PTHR11590">
    <property type="entry name" value="PROTEIN-GLUTAMINE GAMMA-GLUTAMYLTRANSFERASE"/>
    <property type="match status" value="1"/>
</dbReference>
<dbReference type="SUPFAM" id="SSF49309">
    <property type="entry name" value="Transglutaminase, two C-terminal domains"/>
    <property type="match status" value="2"/>
</dbReference>
<comment type="cofactor">
    <cofactor evidence="8">
        <name>Ca(2+)</name>
        <dbReference type="ChEBI" id="CHEBI:29108"/>
    </cofactor>
    <text evidence="8">Binds 1 Ca(2+) ion per subunit.</text>
</comment>
<dbReference type="InterPro" id="IPR038765">
    <property type="entry name" value="Papain-like_cys_pep_sf"/>
</dbReference>
<evidence type="ECO:0000256" key="8">
    <source>
        <dbReference type="PIRSR" id="PIRSR000459-2"/>
    </source>
</evidence>
<evidence type="ECO:0000256" key="6">
    <source>
        <dbReference type="ARBA" id="ARBA00024222"/>
    </source>
</evidence>
<feature type="binding site" evidence="8">
    <location>
        <position position="443"/>
    </location>
    <ligand>
        <name>Ca(2+)</name>
        <dbReference type="ChEBI" id="CHEBI:29108"/>
    </ligand>
</feature>
<dbReference type="InterPro" id="IPR001102">
    <property type="entry name" value="Transglutaminase_N"/>
</dbReference>
<feature type="active site" evidence="7">
    <location>
        <position position="323"/>
    </location>
</feature>
<dbReference type="InterPro" id="IPR013808">
    <property type="entry name" value="Transglutaminase_AS"/>
</dbReference>
<keyword evidence="5" id="KW-0012">Acyltransferase</keyword>
<keyword evidence="10" id="KW-1185">Reference proteome</keyword>
<evidence type="ECO:0000256" key="5">
    <source>
        <dbReference type="ARBA" id="ARBA00023315"/>
    </source>
</evidence>
<dbReference type="KEGG" id="xla:108718500"/>
<dbReference type="GO" id="GO:0046872">
    <property type="term" value="F:metal ion binding"/>
    <property type="evidence" value="ECO:0007669"/>
    <property type="project" value="UniProtKB-KW"/>
</dbReference>
<keyword evidence="3 8" id="KW-0479">Metal-binding</keyword>
<accession>A0A1L8FWK6</accession>
<dbReference type="PIRSF" id="PIRSF000459">
    <property type="entry name" value="TGM_EBP42"/>
    <property type="match status" value="1"/>
</dbReference>
<organism evidence="10 11">
    <name type="scientific">Xenopus laevis</name>
    <name type="common">African clawed frog</name>
    <dbReference type="NCBI Taxonomy" id="8355"/>
    <lineage>
        <taxon>Eukaryota</taxon>
        <taxon>Metazoa</taxon>
        <taxon>Chordata</taxon>
        <taxon>Craniata</taxon>
        <taxon>Vertebrata</taxon>
        <taxon>Euteleostomi</taxon>
        <taxon>Amphibia</taxon>
        <taxon>Batrachia</taxon>
        <taxon>Anura</taxon>
        <taxon>Pipoidea</taxon>
        <taxon>Pipidae</taxon>
        <taxon>Xenopodinae</taxon>
        <taxon>Xenopus</taxon>
        <taxon>Xenopus</taxon>
    </lineage>
</organism>
<dbReference type="Pfam" id="PF00868">
    <property type="entry name" value="Transglut_N"/>
    <property type="match status" value="1"/>
</dbReference>
<proteinExistence type="inferred from homology"/>
<dbReference type="FunFam" id="3.90.260.10:FF:000001">
    <property type="entry name" value="Protein-glutamine gamma-glutamyltransferase 2"/>
    <property type="match status" value="1"/>
</dbReference>
<feature type="binding site" evidence="8">
    <location>
        <position position="438"/>
    </location>
    <ligand>
        <name>Ca(2+)</name>
        <dbReference type="ChEBI" id="CHEBI:29108"/>
    </ligand>
</feature>
<dbReference type="RefSeq" id="XP_041422005.1">
    <property type="nucleotide sequence ID" value="XM_041566071.1"/>
</dbReference>
<reference evidence="11 12" key="1">
    <citation type="submission" date="2025-04" db="UniProtKB">
        <authorList>
            <consortium name="RefSeq"/>
        </authorList>
    </citation>
    <scope>IDENTIFICATION</scope>
    <source>
        <strain evidence="11 12">J_2021</strain>
        <tissue evidence="11 12">Erythrocytes</tissue>
    </source>
</reference>
<keyword evidence="2" id="KW-0808">Transferase</keyword>
<dbReference type="OMA" id="YDTMFVF"/>
<name>A0A1L8FWK6_XENLA</name>
<dbReference type="Gene3D" id="3.90.260.10">
    <property type="entry name" value="Transglutaminase-like"/>
    <property type="match status" value="1"/>
</dbReference>
<comment type="similarity">
    <text evidence="1">Belongs to the transglutaminase superfamily. Transglutaminase family.</text>
</comment>
<evidence type="ECO:0000256" key="2">
    <source>
        <dbReference type="ARBA" id="ARBA00022679"/>
    </source>
</evidence>
<dbReference type="InterPro" id="IPR023608">
    <property type="entry name" value="Transglutaminase_animal"/>
</dbReference>
<feature type="binding site" evidence="8">
    <location>
        <position position="386"/>
    </location>
    <ligand>
        <name>Ca(2+)</name>
        <dbReference type="ChEBI" id="CHEBI:29108"/>
    </ligand>
</feature>
<evidence type="ECO:0000313" key="10">
    <source>
        <dbReference type="Proteomes" id="UP000186698"/>
    </source>
</evidence>
<dbReference type="SMART" id="SM00460">
    <property type="entry name" value="TGc"/>
    <property type="match status" value="1"/>
</dbReference>
<dbReference type="InterPro" id="IPR013783">
    <property type="entry name" value="Ig-like_fold"/>
</dbReference>
<dbReference type="InterPro" id="IPR036985">
    <property type="entry name" value="Transglutaminase-like_sf"/>
</dbReference>
<dbReference type="Gene3D" id="2.60.40.10">
    <property type="entry name" value="Immunoglobulins"/>
    <property type="match status" value="3"/>
</dbReference>
<dbReference type="FunFam" id="2.60.40.10:FF:001406">
    <property type="entry name" value="Protein-glutamine gamma-glutamyltransferase 4"/>
    <property type="match status" value="1"/>
</dbReference>
<dbReference type="STRING" id="8355.A0A1L8FWK6"/>
<evidence type="ECO:0000313" key="12">
    <source>
        <dbReference type="RefSeq" id="XP_041422005.1"/>
    </source>
</evidence>
<keyword evidence="4 8" id="KW-0106">Calcium</keyword>
<evidence type="ECO:0000256" key="7">
    <source>
        <dbReference type="PIRSR" id="PIRSR000459-1"/>
    </source>
</evidence>
<evidence type="ECO:0000256" key="4">
    <source>
        <dbReference type="ARBA" id="ARBA00022837"/>
    </source>
</evidence>
<dbReference type="Pfam" id="PF00927">
    <property type="entry name" value="Transglut_C"/>
    <property type="match status" value="2"/>
</dbReference>